<proteinExistence type="predicted"/>
<evidence type="ECO:0000313" key="3">
    <source>
        <dbReference type="Proteomes" id="UP000326565"/>
    </source>
</evidence>
<dbReference type="Proteomes" id="UP000326565">
    <property type="component" value="Unassembled WGS sequence"/>
</dbReference>
<dbReference type="EMBL" id="ML732193">
    <property type="protein sequence ID" value="KAB8075540.1"/>
    <property type="molecule type" value="Genomic_DNA"/>
</dbReference>
<gene>
    <name evidence="2" type="ORF">BDV29DRAFT_106986</name>
</gene>
<feature type="transmembrane region" description="Helical" evidence="1">
    <location>
        <begin position="76"/>
        <end position="97"/>
    </location>
</feature>
<evidence type="ECO:0000313" key="2">
    <source>
        <dbReference type="EMBL" id="KAB8075540.1"/>
    </source>
</evidence>
<organism evidence="2 3">
    <name type="scientific">Aspergillus leporis</name>
    <dbReference type="NCBI Taxonomy" id="41062"/>
    <lineage>
        <taxon>Eukaryota</taxon>
        <taxon>Fungi</taxon>
        <taxon>Dikarya</taxon>
        <taxon>Ascomycota</taxon>
        <taxon>Pezizomycotina</taxon>
        <taxon>Eurotiomycetes</taxon>
        <taxon>Eurotiomycetidae</taxon>
        <taxon>Eurotiales</taxon>
        <taxon>Aspergillaceae</taxon>
        <taxon>Aspergillus</taxon>
        <taxon>Aspergillus subgen. Circumdati</taxon>
    </lineage>
</organism>
<keyword evidence="1" id="KW-1133">Transmembrane helix</keyword>
<evidence type="ECO:0000256" key="1">
    <source>
        <dbReference type="SAM" id="Phobius"/>
    </source>
</evidence>
<keyword evidence="1" id="KW-0812">Transmembrane</keyword>
<sequence length="151" mass="17156">MLSAIASFSSLDSASQPHGRSMGLRLFSCTEYAECAACGRRKAQTVYAAVCNARPFEVGDCHARAAGIRVVLYIQYLIYMFEFIVLPWLMTVTWICYGHLFGIINDAHACHTTVHYRQSPPIVPTYPPTYDNFIRAYTATRRRKHDSIQLR</sequence>
<reference evidence="2 3" key="1">
    <citation type="submission" date="2019-04" db="EMBL/GenBank/DDBJ databases">
        <title>Friends and foes A comparative genomics study of 23 Aspergillus species from section Flavi.</title>
        <authorList>
            <consortium name="DOE Joint Genome Institute"/>
            <person name="Kjaerbolling I."/>
            <person name="Vesth T."/>
            <person name="Frisvad J.C."/>
            <person name="Nybo J.L."/>
            <person name="Theobald S."/>
            <person name="Kildgaard S."/>
            <person name="Isbrandt T."/>
            <person name="Kuo A."/>
            <person name="Sato A."/>
            <person name="Lyhne E.K."/>
            <person name="Kogle M.E."/>
            <person name="Wiebenga A."/>
            <person name="Kun R.S."/>
            <person name="Lubbers R.J."/>
            <person name="Makela M.R."/>
            <person name="Barry K."/>
            <person name="Chovatia M."/>
            <person name="Clum A."/>
            <person name="Daum C."/>
            <person name="Haridas S."/>
            <person name="He G."/>
            <person name="LaButti K."/>
            <person name="Lipzen A."/>
            <person name="Mondo S."/>
            <person name="Riley R."/>
            <person name="Salamov A."/>
            <person name="Simmons B.A."/>
            <person name="Magnuson J.K."/>
            <person name="Henrissat B."/>
            <person name="Mortensen U.H."/>
            <person name="Larsen T.O."/>
            <person name="Devries R.P."/>
            <person name="Grigoriev I.V."/>
            <person name="Machida M."/>
            <person name="Baker S.E."/>
            <person name="Andersen M.R."/>
        </authorList>
    </citation>
    <scope>NUCLEOTIDE SEQUENCE [LARGE SCALE GENOMIC DNA]</scope>
    <source>
        <strain evidence="2 3">CBS 151.66</strain>
    </source>
</reference>
<keyword evidence="3" id="KW-1185">Reference proteome</keyword>
<keyword evidence="1" id="KW-0472">Membrane</keyword>
<accession>A0A5N5X8A3</accession>
<name>A0A5N5X8A3_9EURO</name>
<dbReference type="AlphaFoldDB" id="A0A5N5X8A3"/>
<protein>
    <submittedName>
        <fullName evidence="2">Uncharacterized protein</fullName>
    </submittedName>
</protein>